<feature type="domain" description="U-box" evidence="8">
    <location>
        <begin position="222"/>
        <end position="296"/>
    </location>
</feature>
<feature type="repeat" description="ARM" evidence="7">
    <location>
        <begin position="487"/>
        <end position="529"/>
    </location>
</feature>
<comment type="pathway">
    <text evidence="2">Protein modification; protein ubiquitination.</text>
</comment>
<dbReference type="InterPro" id="IPR057314">
    <property type="entry name" value="PUB2-4-like_N"/>
</dbReference>
<dbReference type="PANTHER" id="PTHR23315:SF7">
    <property type="entry name" value="U-BOX DOMAIN-CONTAINING PROTEIN 4"/>
    <property type="match status" value="1"/>
</dbReference>
<dbReference type="Pfam" id="PF25598">
    <property type="entry name" value="ARM_PUB"/>
    <property type="match status" value="1"/>
</dbReference>
<evidence type="ECO:0000259" key="8">
    <source>
        <dbReference type="PROSITE" id="PS51698"/>
    </source>
</evidence>
<proteinExistence type="predicted"/>
<gene>
    <name evidence="10 11" type="primary">LOC110792473</name>
</gene>
<dbReference type="CDD" id="cd16664">
    <property type="entry name" value="RING-Ubox_PUB"/>
    <property type="match status" value="1"/>
</dbReference>
<dbReference type="PROSITE" id="PS50176">
    <property type="entry name" value="ARM_REPEAT"/>
    <property type="match status" value="3"/>
</dbReference>
<dbReference type="KEGG" id="soe:110792473"/>
<keyword evidence="9" id="KW-1185">Reference proteome</keyword>
<evidence type="ECO:0000256" key="3">
    <source>
        <dbReference type="ARBA" id="ARBA00012483"/>
    </source>
</evidence>
<keyword evidence="4" id="KW-0808">Transferase</keyword>
<dbReference type="PROSITE" id="PS51698">
    <property type="entry name" value="U_BOX"/>
    <property type="match status" value="1"/>
</dbReference>
<dbReference type="SMART" id="SM00185">
    <property type="entry name" value="ARM"/>
    <property type="match status" value="6"/>
</dbReference>
<evidence type="ECO:0000256" key="1">
    <source>
        <dbReference type="ARBA" id="ARBA00000900"/>
    </source>
</evidence>
<accession>A0A9R0IPB0</accession>
<protein>
    <recommendedName>
        <fullName evidence="3">RING-type E3 ubiquitin transferase</fullName>
        <ecNumber evidence="3">2.3.2.27</ecNumber>
    </recommendedName>
</protein>
<reference evidence="10 11" key="2">
    <citation type="submission" date="2025-05" db="UniProtKB">
        <authorList>
            <consortium name="RefSeq"/>
        </authorList>
    </citation>
    <scope>IDENTIFICATION</scope>
    <source>
        <tissue evidence="10 11">Leaf</tissue>
    </source>
</reference>
<dbReference type="SMART" id="SM00504">
    <property type="entry name" value="Ubox"/>
    <property type="match status" value="1"/>
</dbReference>
<dbReference type="RefSeq" id="XP_021852967.2">
    <property type="nucleotide sequence ID" value="XM_021997275.2"/>
</dbReference>
<dbReference type="SUPFAM" id="SSF57850">
    <property type="entry name" value="RING/U-box"/>
    <property type="match status" value="1"/>
</dbReference>
<dbReference type="SUPFAM" id="SSF48371">
    <property type="entry name" value="ARM repeat"/>
    <property type="match status" value="1"/>
</dbReference>
<dbReference type="GO" id="GO:0061630">
    <property type="term" value="F:ubiquitin protein ligase activity"/>
    <property type="evidence" value="ECO:0007669"/>
    <property type="project" value="UniProtKB-EC"/>
</dbReference>
<dbReference type="GO" id="GO:0005737">
    <property type="term" value="C:cytoplasm"/>
    <property type="evidence" value="ECO:0000318"/>
    <property type="project" value="GO_Central"/>
</dbReference>
<comment type="catalytic activity">
    <reaction evidence="1">
        <text>S-ubiquitinyl-[E2 ubiquitin-conjugating enzyme]-L-cysteine + [acceptor protein]-L-lysine = [E2 ubiquitin-conjugating enzyme]-L-cysteine + N(6)-ubiquitinyl-[acceptor protein]-L-lysine.</text>
        <dbReference type="EC" id="2.3.2.27"/>
    </reaction>
</comment>
<dbReference type="PANTHER" id="PTHR23315">
    <property type="entry name" value="U BOX DOMAIN-CONTAINING"/>
    <property type="match status" value="1"/>
</dbReference>
<keyword evidence="5" id="KW-0677">Repeat</keyword>
<evidence type="ECO:0000256" key="7">
    <source>
        <dbReference type="PROSITE-ProRule" id="PRU00259"/>
    </source>
</evidence>
<dbReference type="RefSeq" id="XP_056691129.1">
    <property type="nucleotide sequence ID" value="XM_056835151.1"/>
</dbReference>
<evidence type="ECO:0000256" key="2">
    <source>
        <dbReference type="ARBA" id="ARBA00004906"/>
    </source>
</evidence>
<dbReference type="InterPro" id="IPR011989">
    <property type="entry name" value="ARM-like"/>
</dbReference>
<evidence type="ECO:0000256" key="5">
    <source>
        <dbReference type="ARBA" id="ARBA00022737"/>
    </source>
</evidence>
<dbReference type="GeneID" id="110792473"/>
<reference evidence="9" key="1">
    <citation type="journal article" date="2021" name="Nat. Commun.">
        <title>Genomic analyses provide insights into spinach domestication and the genetic basis of agronomic traits.</title>
        <authorList>
            <person name="Cai X."/>
            <person name="Sun X."/>
            <person name="Xu C."/>
            <person name="Sun H."/>
            <person name="Wang X."/>
            <person name="Ge C."/>
            <person name="Zhang Z."/>
            <person name="Wang Q."/>
            <person name="Fei Z."/>
            <person name="Jiao C."/>
            <person name="Wang Q."/>
        </authorList>
    </citation>
    <scope>NUCLEOTIDE SEQUENCE [LARGE SCALE GENOMIC DNA]</scope>
    <source>
        <strain evidence="9">cv. Varoflay</strain>
    </source>
</reference>
<dbReference type="GO" id="GO:0005634">
    <property type="term" value="C:nucleus"/>
    <property type="evidence" value="ECO:0000318"/>
    <property type="project" value="GO_Central"/>
</dbReference>
<keyword evidence="6" id="KW-0833">Ubl conjugation pathway</keyword>
<evidence type="ECO:0000313" key="10">
    <source>
        <dbReference type="RefSeq" id="XP_021852967.2"/>
    </source>
</evidence>
<dbReference type="Gene3D" id="1.25.10.10">
    <property type="entry name" value="Leucine-rich Repeat Variant"/>
    <property type="match status" value="1"/>
</dbReference>
<dbReference type="EC" id="2.3.2.27" evidence="3"/>
<feature type="repeat" description="ARM" evidence="7">
    <location>
        <begin position="446"/>
        <end position="488"/>
    </location>
</feature>
<dbReference type="Gene3D" id="3.30.40.10">
    <property type="entry name" value="Zinc/RING finger domain, C3HC4 (zinc finger)"/>
    <property type="match status" value="1"/>
</dbReference>
<evidence type="ECO:0000313" key="11">
    <source>
        <dbReference type="RefSeq" id="XP_056691129.1"/>
    </source>
</evidence>
<dbReference type="InterPro" id="IPR016024">
    <property type="entry name" value="ARM-type_fold"/>
</dbReference>
<dbReference type="GO" id="GO:0016567">
    <property type="term" value="P:protein ubiquitination"/>
    <property type="evidence" value="ECO:0007669"/>
    <property type="project" value="InterPro"/>
</dbReference>
<evidence type="ECO:0000313" key="9">
    <source>
        <dbReference type="Proteomes" id="UP000813463"/>
    </source>
</evidence>
<feature type="repeat" description="ARM" evidence="7">
    <location>
        <begin position="364"/>
        <end position="406"/>
    </location>
</feature>
<dbReference type="Pfam" id="PF25240">
    <property type="entry name" value="PUB2_N"/>
    <property type="match status" value="1"/>
</dbReference>
<dbReference type="InterPro" id="IPR045210">
    <property type="entry name" value="RING-Ubox_PUB"/>
</dbReference>
<evidence type="ECO:0000256" key="6">
    <source>
        <dbReference type="ARBA" id="ARBA00022786"/>
    </source>
</evidence>
<sequence>MEELLWRNLLRDISSFFSLSACGNFCSQSVHYQKIEEILKLLKPIADLILDSSIVPNEQRIKVLEQLVHSIKECSYLSEKWHPLASRIYLVIQAELLVKNIQTSILEIVQLLKDLPPFNSAELIPKCLENCFEKVKNMECESTCTFISESLKKQSSSHVLQRTEIAERLGLKSNQEILIEAVALKKLKENAGNDAEMDYLEQLITLLTRMHDDLLMLVQSKTGLPDYICPLSLEMMTDPVIVSSGVTYERVYIRHWLDLGLTVCPKTRQTLVHLNLIPNYTSKALIANWCEKNNVKLPDPMKSVNGQNMVNLRDIVKLDADSKVKRLVEDLKNKSSESLREATDQLLLFLMQNMDNRIIFANFGGIRLVVNLLYSNDVQTQENAVTALLYLAVNNGNKVAIADEDAIEPLIYILEVGTPKACENSAATLFCLSMIPVNKLRIGRLGAVVPLVELLRKGSPQGKNNAVIALFNLSISHENRVRIVQAGCVRFLVELLNIPSAGMADKAVAVLENLAKISEGRTAIGQAGGIRAFVNTVELGSPRAKGNAVSALVQLCTFSSIWFATMIQEAAVPPLVSLALSGVGTPRAKRKAAELLSYIRTQRHNIIRIPLNCIRNQRFIRS</sequence>
<evidence type="ECO:0000256" key="4">
    <source>
        <dbReference type="ARBA" id="ARBA00022679"/>
    </source>
</evidence>
<dbReference type="Proteomes" id="UP000813463">
    <property type="component" value="Chromosome 1"/>
</dbReference>
<dbReference type="InterPro" id="IPR000225">
    <property type="entry name" value="Armadillo"/>
</dbReference>
<dbReference type="InterPro" id="IPR003613">
    <property type="entry name" value="Ubox_domain"/>
</dbReference>
<dbReference type="AlphaFoldDB" id="A0A9R0IPB0"/>
<dbReference type="InterPro" id="IPR058678">
    <property type="entry name" value="ARM_PUB"/>
</dbReference>
<name>A0A9R0IPB0_SPIOL</name>
<dbReference type="InterPro" id="IPR013083">
    <property type="entry name" value="Znf_RING/FYVE/PHD"/>
</dbReference>
<organism evidence="9 10">
    <name type="scientific">Spinacia oleracea</name>
    <name type="common">Spinach</name>
    <dbReference type="NCBI Taxonomy" id="3562"/>
    <lineage>
        <taxon>Eukaryota</taxon>
        <taxon>Viridiplantae</taxon>
        <taxon>Streptophyta</taxon>
        <taxon>Embryophyta</taxon>
        <taxon>Tracheophyta</taxon>
        <taxon>Spermatophyta</taxon>
        <taxon>Magnoliopsida</taxon>
        <taxon>eudicotyledons</taxon>
        <taxon>Gunneridae</taxon>
        <taxon>Pentapetalae</taxon>
        <taxon>Caryophyllales</taxon>
        <taxon>Chenopodiaceae</taxon>
        <taxon>Chenopodioideae</taxon>
        <taxon>Anserineae</taxon>
        <taxon>Spinacia</taxon>
    </lineage>
</organism>
<dbReference type="Pfam" id="PF04564">
    <property type="entry name" value="U-box"/>
    <property type="match status" value="1"/>
</dbReference>